<dbReference type="OrthoDB" id="214451at2"/>
<keyword evidence="2" id="KW-0812">Transmembrane</keyword>
<keyword evidence="4" id="KW-1185">Reference proteome</keyword>
<dbReference type="KEGG" id="mri:Mal4_44880"/>
<dbReference type="SUPFAM" id="SSF54523">
    <property type="entry name" value="Pili subunits"/>
    <property type="match status" value="1"/>
</dbReference>
<dbReference type="InterPro" id="IPR045584">
    <property type="entry name" value="Pilin-like"/>
</dbReference>
<dbReference type="GO" id="GO:0015627">
    <property type="term" value="C:type II protein secretion system complex"/>
    <property type="evidence" value="ECO:0007669"/>
    <property type="project" value="InterPro"/>
</dbReference>
<reference evidence="3 4" key="1">
    <citation type="submission" date="2019-02" db="EMBL/GenBank/DDBJ databases">
        <title>Deep-cultivation of Planctomycetes and their phenomic and genomic characterization uncovers novel biology.</title>
        <authorList>
            <person name="Wiegand S."/>
            <person name="Jogler M."/>
            <person name="Boedeker C."/>
            <person name="Pinto D."/>
            <person name="Vollmers J."/>
            <person name="Rivas-Marin E."/>
            <person name="Kohn T."/>
            <person name="Peeters S.H."/>
            <person name="Heuer A."/>
            <person name="Rast P."/>
            <person name="Oberbeckmann S."/>
            <person name="Bunk B."/>
            <person name="Jeske O."/>
            <person name="Meyerdierks A."/>
            <person name="Storesund J.E."/>
            <person name="Kallscheuer N."/>
            <person name="Luecker S."/>
            <person name="Lage O.M."/>
            <person name="Pohl T."/>
            <person name="Merkel B.J."/>
            <person name="Hornburger P."/>
            <person name="Mueller R.-W."/>
            <person name="Bruemmer F."/>
            <person name="Labrenz M."/>
            <person name="Spormann A.M."/>
            <person name="Op den Camp H."/>
            <person name="Overmann J."/>
            <person name="Amann R."/>
            <person name="Jetten M.S.M."/>
            <person name="Mascher T."/>
            <person name="Medema M.H."/>
            <person name="Devos D.P."/>
            <person name="Kaster A.-K."/>
            <person name="Ovreas L."/>
            <person name="Rohde M."/>
            <person name="Galperin M.Y."/>
            <person name="Jogler C."/>
        </authorList>
    </citation>
    <scope>NUCLEOTIDE SEQUENCE [LARGE SCALE GENOMIC DNA]</scope>
    <source>
        <strain evidence="3 4">Mal4</strain>
    </source>
</reference>
<proteinExistence type="predicted"/>
<name>A0A517ZCA6_9PLAN</name>
<gene>
    <name evidence="3" type="primary">xcpT_40</name>
    <name evidence="3" type="ORF">Mal4_44880</name>
</gene>
<keyword evidence="2" id="KW-1133">Transmembrane helix</keyword>
<dbReference type="PRINTS" id="PR00813">
    <property type="entry name" value="BCTERIALGSPG"/>
</dbReference>
<evidence type="ECO:0000256" key="1">
    <source>
        <dbReference type="ARBA" id="ARBA00022481"/>
    </source>
</evidence>
<accession>A0A517ZCA6</accession>
<evidence type="ECO:0000313" key="4">
    <source>
        <dbReference type="Proteomes" id="UP000320496"/>
    </source>
</evidence>
<dbReference type="EMBL" id="CP036275">
    <property type="protein sequence ID" value="QDU40133.1"/>
    <property type="molecule type" value="Genomic_DNA"/>
</dbReference>
<dbReference type="InterPro" id="IPR012902">
    <property type="entry name" value="N_methyl_site"/>
</dbReference>
<organism evidence="3 4">
    <name type="scientific">Maioricimonas rarisocia</name>
    <dbReference type="NCBI Taxonomy" id="2528026"/>
    <lineage>
        <taxon>Bacteria</taxon>
        <taxon>Pseudomonadati</taxon>
        <taxon>Planctomycetota</taxon>
        <taxon>Planctomycetia</taxon>
        <taxon>Planctomycetales</taxon>
        <taxon>Planctomycetaceae</taxon>
        <taxon>Maioricimonas</taxon>
    </lineage>
</organism>
<dbReference type="Gene3D" id="3.30.700.10">
    <property type="entry name" value="Glycoprotein, Type 4 Pilin"/>
    <property type="match status" value="1"/>
</dbReference>
<dbReference type="NCBIfam" id="TIGR02532">
    <property type="entry name" value="IV_pilin_GFxxxE"/>
    <property type="match status" value="1"/>
</dbReference>
<dbReference type="RefSeq" id="WP_145371250.1">
    <property type="nucleotide sequence ID" value="NZ_CP036275.1"/>
</dbReference>
<sequence length="144" mass="14900">MKSAVKSPCGSRKGFTLIELVVVVLVMGILAAVAAPKMFDTASNAKVNSGRQSLSVLRDAIELHKAQNGVYPGDLGVGTDLADDLQPFLKGPFPKLSVPGAPGDGSVIYETDGGGLGAATGLSDWLYDNVDGSLKINVAAYETY</sequence>
<protein>
    <submittedName>
        <fullName evidence="3">Type II secretion system protein G</fullName>
    </submittedName>
</protein>
<dbReference type="AlphaFoldDB" id="A0A517ZCA6"/>
<dbReference type="PROSITE" id="PS00409">
    <property type="entry name" value="PROKAR_NTER_METHYL"/>
    <property type="match status" value="1"/>
</dbReference>
<evidence type="ECO:0000313" key="3">
    <source>
        <dbReference type="EMBL" id="QDU40133.1"/>
    </source>
</evidence>
<dbReference type="Pfam" id="PF07963">
    <property type="entry name" value="N_methyl"/>
    <property type="match status" value="1"/>
</dbReference>
<dbReference type="Proteomes" id="UP000320496">
    <property type="component" value="Chromosome"/>
</dbReference>
<feature type="transmembrane region" description="Helical" evidence="2">
    <location>
        <begin position="20"/>
        <end position="39"/>
    </location>
</feature>
<evidence type="ECO:0000256" key="2">
    <source>
        <dbReference type="SAM" id="Phobius"/>
    </source>
</evidence>
<dbReference type="GO" id="GO:0015628">
    <property type="term" value="P:protein secretion by the type II secretion system"/>
    <property type="evidence" value="ECO:0007669"/>
    <property type="project" value="InterPro"/>
</dbReference>
<dbReference type="InterPro" id="IPR000983">
    <property type="entry name" value="Bac_GSPG_pilin"/>
</dbReference>
<keyword evidence="2" id="KW-0472">Membrane</keyword>
<keyword evidence="1" id="KW-0488">Methylation</keyword>